<name>G2DEN7_9GAMM</name>
<dbReference type="PANTHER" id="PTHR34309">
    <property type="entry name" value="SLR1406 PROTEIN"/>
    <property type="match status" value="1"/>
</dbReference>
<sequence length="206" mass="22732">MDSVANQAYRYLGNVRISRPQVIYLATHGWSCRSIRFPMEDSAMKLHAFFMMLLLSQSGQAADIISNRSIGMELARDLANQAIMACRADGYHVSAVVVDRFGLIRAALRDDLASRFTLEIAERKANLSVMAWVDSGPFRESRRDIQQELNHIEGLIVMEGGVKITASGYNLGAIGVSGAPGGEKDAACAHKALEKLRERIEFSIEE</sequence>
<evidence type="ECO:0008006" key="3">
    <source>
        <dbReference type="Google" id="ProtNLM"/>
    </source>
</evidence>
<dbReference type="SUPFAM" id="SSF143744">
    <property type="entry name" value="GlcG-like"/>
    <property type="match status" value="1"/>
</dbReference>
<dbReference type="AlphaFoldDB" id="G2DEN7"/>
<dbReference type="Proteomes" id="UP000004491">
    <property type="component" value="Unassembled WGS sequence"/>
</dbReference>
<accession>G2DEN7</accession>
<dbReference type="Gene3D" id="3.30.450.150">
    <property type="entry name" value="Haem-degrading domain"/>
    <property type="match status" value="1"/>
</dbReference>
<gene>
    <name evidence="1" type="ORF">Rifp1Sym_cd00120</name>
</gene>
<dbReference type="Pfam" id="PF03928">
    <property type="entry name" value="HbpS-like"/>
    <property type="match status" value="1"/>
</dbReference>
<keyword evidence="2" id="KW-1185">Reference proteome</keyword>
<dbReference type="InterPro" id="IPR005624">
    <property type="entry name" value="PduO/GlcC-like"/>
</dbReference>
<dbReference type="PANTHER" id="PTHR34309:SF10">
    <property type="entry name" value="SLR1406 PROTEIN"/>
    <property type="match status" value="1"/>
</dbReference>
<proteinExistence type="predicted"/>
<evidence type="ECO:0000313" key="1">
    <source>
        <dbReference type="EMBL" id="EGV50919.1"/>
    </source>
</evidence>
<dbReference type="InterPro" id="IPR052517">
    <property type="entry name" value="GlcG_carb_metab_protein"/>
</dbReference>
<organism evidence="1 2">
    <name type="scientific">endosymbiont of Riftia pachyptila</name>
    <name type="common">vent Ph05</name>
    <dbReference type="NCBI Taxonomy" id="1048808"/>
    <lineage>
        <taxon>Bacteria</taxon>
        <taxon>Pseudomonadati</taxon>
        <taxon>Pseudomonadota</taxon>
        <taxon>Gammaproteobacteria</taxon>
        <taxon>sulfur-oxidizing symbionts</taxon>
    </lineage>
</organism>
<comment type="caution">
    <text evidence="1">The sequence shown here is derived from an EMBL/GenBank/DDBJ whole genome shotgun (WGS) entry which is preliminary data.</text>
</comment>
<evidence type="ECO:0000313" key="2">
    <source>
        <dbReference type="Proteomes" id="UP000004491"/>
    </source>
</evidence>
<dbReference type="InterPro" id="IPR038084">
    <property type="entry name" value="PduO/GlcC-like_sf"/>
</dbReference>
<reference evidence="1" key="1">
    <citation type="journal article" date="2011" name="ISME J.">
        <title>The endosymbionts of the deep-sea tubeworms Riftia pachyptila and Tevnia jerichonana share an identical physiology as revealed by proteogenomic analyses.</title>
        <authorList>
            <person name="Gardebrecht A."/>
            <person name="Markert S."/>
            <person name="Felbeck H."/>
            <person name="Thuermer A."/>
            <person name="Albrecht D."/>
            <person name="Wollherr A."/>
            <person name="Kabisch J."/>
            <person name="Lehmann R."/>
            <person name="Daniel R."/>
            <person name="Liesegang H."/>
            <person name="Hecker M."/>
            <person name="Sievert S.M."/>
            <person name="Schweder T."/>
        </authorList>
    </citation>
    <scope>NUCLEOTIDE SEQUENCE [LARGE SCALE GENOMIC DNA]</scope>
</reference>
<protein>
    <recommendedName>
        <fullName evidence="3">Heme-binding protein</fullName>
    </recommendedName>
</protein>
<dbReference type="EMBL" id="AFOC01000057">
    <property type="protein sequence ID" value="EGV50919.1"/>
    <property type="molecule type" value="Genomic_DNA"/>
</dbReference>
<dbReference type="PATRIC" id="fig|1048808.3.peg.2084"/>